<dbReference type="Proteomes" id="UP000770717">
    <property type="component" value="Unassembled WGS sequence"/>
</dbReference>
<keyword evidence="2" id="KW-1185">Reference proteome</keyword>
<dbReference type="AlphaFoldDB" id="A0A8J6JS38"/>
<evidence type="ECO:0000313" key="1">
    <source>
        <dbReference type="EMBL" id="KAG9468771.1"/>
    </source>
</evidence>
<evidence type="ECO:0000313" key="2">
    <source>
        <dbReference type="Proteomes" id="UP000770717"/>
    </source>
</evidence>
<organism evidence="1 2">
    <name type="scientific">Eleutherodactylus coqui</name>
    <name type="common">Puerto Rican coqui</name>
    <dbReference type="NCBI Taxonomy" id="57060"/>
    <lineage>
        <taxon>Eukaryota</taxon>
        <taxon>Metazoa</taxon>
        <taxon>Chordata</taxon>
        <taxon>Craniata</taxon>
        <taxon>Vertebrata</taxon>
        <taxon>Euteleostomi</taxon>
        <taxon>Amphibia</taxon>
        <taxon>Batrachia</taxon>
        <taxon>Anura</taxon>
        <taxon>Neobatrachia</taxon>
        <taxon>Hyloidea</taxon>
        <taxon>Eleutherodactylidae</taxon>
        <taxon>Eleutherodactylinae</taxon>
        <taxon>Eleutherodactylus</taxon>
        <taxon>Eleutherodactylus</taxon>
    </lineage>
</organism>
<proteinExistence type="predicted"/>
<protein>
    <submittedName>
        <fullName evidence="1">Uncharacterized protein</fullName>
    </submittedName>
</protein>
<dbReference type="EMBL" id="WNTK01000739">
    <property type="protein sequence ID" value="KAG9468771.1"/>
    <property type="molecule type" value="Genomic_DNA"/>
</dbReference>
<sequence length="71" mass="8069">MLTGLESDPWSSATVAEKQPPCHMQVDFYLFTLMLGGHIFTSWQRSAGVCDRSNRSVLRWFGNRVGLITHK</sequence>
<accession>A0A8J6JS38</accession>
<gene>
    <name evidence="1" type="ORF">GDO78_021998</name>
</gene>
<name>A0A8J6JS38_ELECQ</name>
<reference evidence="1" key="1">
    <citation type="thesis" date="2020" institute="ProQuest LLC" country="789 East Eisenhower Parkway, Ann Arbor, MI, USA">
        <title>Comparative Genomics and Chromosome Evolution.</title>
        <authorList>
            <person name="Mudd A.B."/>
        </authorList>
    </citation>
    <scope>NUCLEOTIDE SEQUENCE</scope>
    <source>
        <strain evidence="1">HN-11 Male</strain>
        <tissue evidence="1">Kidney and liver</tissue>
    </source>
</reference>
<comment type="caution">
    <text evidence="1">The sequence shown here is derived from an EMBL/GenBank/DDBJ whole genome shotgun (WGS) entry which is preliminary data.</text>
</comment>